<evidence type="ECO:0000313" key="1">
    <source>
        <dbReference type="EMBL" id="XCJ78307.1"/>
    </source>
</evidence>
<reference evidence="1" key="1">
    <citation type="submission" date="2024-06" db="EMBL/GenBank/DDBJ databases">
        <title>Complete genome of Salinicola endophyticus HNIBRBA4755.</title>
        <authorList>
            <person name="Shin S.Y."/>
            <person name="Kang H."/>
            <person name="Song J."/>
        </authorList>
    </citation>
    <scope>NUCLEOTIDE SEQUENCE</scope>
    <source>
        <strain evidence="1">HNIBRBA4755</strain>
    </source>
</reference>
<dbReference type="RefSeq" id="WP_353979314.1">
    <property type="nucleotide sequence ID" value="NZ_CP159578.1"/>
</dbReference>
<accession>A0AB74U225</accession>
<protein>
    <submittedName>
        <fullName evidence="1">DUF3549 family protein</fullName>
    </submittedName>
</protein>
<name>A0AB74U225_9GAMM</name>
<proteinExistence type="predicted"/>
<dbReference type="InterPro" id="IPR021936">
    <property type="entry name" value="DUF3549"/>
</dbReference>
<gene>
    <name evidence="1" type="ORF">ABV408_12795</name>
</gene>
<dbReference type="AlphaFoldDB" id="A0AB74U225"/>
<dbReference type="Pfam" id="PF12069">
    <property type="entry name" value="DUF3549"/>
    <property type="match status" value="1"/>
</dbReference>
<sequence length="336" mass="37259">MQTLSDFFAQSGAEVALASLGRRVAPLTRDTFEAFERERQAWPLPWNAQAQFACALRWPAAGADPVVWFLALPLDEQGMLSPASRDAFLERLLLTLGASGEAPNSSAPDNLMQDNPVALEPELHQRALLHARLSRHFAQPPSSQRALAARYLAGDAAVHWQLLGLQGLADWVVDPDPATCAALAPRLSQLPREVLIPLCYLMEHGDLPTALHAPLIACLEQAHADQDLERYCALLRALLGSRDATVSAWLGQWLECDELMAADCLVAVAARGWHHLEEEGRLSRFLERLAASEQLHFRRVVRDLALIPRLRLPILMMLRQAPRDSALGRRVAEWNV</sequence>
<organism evidence="1">
    <name type="scientific">Salinicola endophyticus</name>
    <dbReference type="NCBI Taxonomy" id="1949083"/>
    <lineage>
        <taxon>Bacteria</taxon>
        <taxon>Pseudomonadati</taxon>
        <taxon>Pseudomonadota</taxon>
        <taxon>Gammaproteobacteria</taxon>
        <taxon>Oceanospirillales</taxon>
        <taxon>Halomonadaceae</taxon>
        <taxon>Salinicola</taxon>
    </lineage>
</organism>
<dbReference type="EMBL" id="CP159578">
    <property type="protein sequence ID" value="XCJ78307.1"/>
    <property type="molecule type" value="Genomic_DNA"/>
</dbReference>